<protein>
    <submittedName>
        <fullName evidence="2">Tail assembly protein</fullName>
    </submittedName>
</protein>
<name>A0A7X1PNS1_9PSED</name>
<dbReference type="AlphaFoldDB" id="A0A7X1PNS1"/>
<accession>A0A7X1PNS1</accession>
<dbReference type="EMBL" id="WHUV01000003">
    <property type="protein sequence ID" value="MQA55626.1"/>
    <property type="molecule type" value="Genomic_DNA"/>
</dbReference>
<organism evidence="2 3">
    <name type="scientific">Pseudomonas piscis</name>
    <dbReference type="NCBI Taxonomy" id="2614538"/>
    <lineage>
        <taxon>Bacteria</taxon>
        <taxon>Pseudomonadati</taxon>
        <taxon>Pseudomonadota</taxon>
        <taxon>Gammaproteobacteria</taxon>
        <taxon>Pseudomonadales</taxon>
        <taxon>Pseudomonadaceae</taxon>
        <taxon>Pseudomonas</taxon>
    </lineage>
</organism>
<dbReference type="RefSeq" id="WP_152898638.1">
    <property type="nucleotide sequence ID" value="NZ_WHUV01000003.1"/>
</dbReference>
<reference evidence="2 3" key="1">
    <citation type="submission" date="2019-10" db="EMBL/GenBank/DDBJ databases">
        <title>Pseudomonas dajingensis sp. nov., isolated from the profound head ulcers of farmed Murray cod (Maccullochella peelii peelii).</title>
        <authorList>
            <person name="Liu Y."/>
        </authorList>
    </citation>
    <scope>NUCLEOTIDE SEQUENCE [LARGE SCALE GENOMIC DNA]</scope>
    <source>
        <strain evidence="2 3">MC042</strain>
    </source>
</reference>
<comment type="caution">
    <text evidence="2">The sequence shown here is derived from an EMBL/GenBank/DDBJ whole genome shotgun (WGS) entry which is preliminary data.</text>
</comment>
<gene>
    <name evidence="2" type="ORF">GDH07_20115</name>
</gene>
<feature type="region of interest" description="Disordered" evidence="1">
    <location>
        <begin position="139"/>
        <end position="160"/>
    </location>
</feature>
<evidence type="ECO:0000313" key="3">
    <source>
        <dbReference type="Proteomes" id="UP000486534"/>
    </source>
</evidence>
<dbReference type="Proteomes" id="UP000486534">
    <property type="component" value="Unassembled WGS sequence"/>
</dbReference>
<evidence type="ECO:0000313" key="2">
    <source>
        <dbReference type="EMBL" id="MQA55626.1"/>
    </source>
</evidence>
<proteinExistence type="predicted"/>
<sequence length="192" mass="20306">MAMTTRTKTRILLGGSAARLFGREHTYELSTGDAREAVKAIDVNHPGFAKYLTDAKMRGLEFVIFRDRKNIGENELKMGGAKEIRIVPVIAGSKRAGLLQTILGVVLIAMSPFTHGATLAPGIALAAGGVIQMLSPQQGGLKQSANPENQPSYAFGSARNTTASGNPVPICIGERRWGGAIISAAIYAEDQA</sequence>
<evidence type="ECO:0000256" key="1">
    <source>
        <dbReference type="SAM" id="MobiDB-lite"/>
    </source>
</evidence>